<feature type="region of interest" description="Disordered" evidence="25">
    <location>
        <begin position="1"/>
        <end position="77"/>
    </location>
</feature>
<dbReference type="SMART" id="SM00336">
    <property type="entry name" value="BBOX"/>
    <property type="match status" value="2"/>
</dbReference>
<evidence type="ECO:0000256" key="10">
    <source>
        <dbReference type="ARBA" id="ARBA00022786"/>
    </source>
</evidence>
<dbReference type="InterPro" id="IPR036427">
    <property type="entry name" value="Bromodomain-like_sf"/>
</dbReference>
<dbReference type="PANTHER" id="PTHR45915:SF3">
    <property type="entry name" value="E3 UBIQUITIN-PROTEIN LIGASE TRIM33"/>
    <property type="match status" value="1"/>
</dbReference>
<dbReference type="Gene3D" id="3.30.160.60">
    <property type="entry name" value="Classic Zinc Finger"/>
    <property type="match status" value="1"/>
</dbReference>
<dbReference type="PROSITE" id="PS50119">
    <property type="entry name" value="ZF_BBOX"/>
    <property type="match status" value="2"/>
</dbReference>
<comment type="catalytic activity">
    <reaction evidence="1">
        <text>S-ubiquitinyl-[E2 ubiquitin-conjugating enzyme]-L-cysteine + [acceptor protein]-L-lysine = [E2 ubiquitin-conjugating enzyme]-L-cysteine + N(6)-ubiquitinyl-[acceptor protein]-L-lysine.</text>
        <dbReference type="EC" id="2.3.2.27"/>
    </reaction>
</comment>
<reference evidence="30" key="2">
    <citation type="submission" date="2025-08" db="UniProtKB">
        <authorList>
            <consortium name="Ensembl"/>
        </authorList>
    </citation>
    <scope>IDENTIFICATION</scope>
</reference>
<dbReference type="PANTHER" id="PTHR45915">
    <property type="entry name" value="TRANSCRIPTION INTERMEDIARY FACTOR"/>
    <property type="match status" value="1"/>
</dbReference>
<dbReference type="SMART" id="SM00297">
    <property type="entry name" value="BROMO"/>
    <property type="match status" value="1"/>
</dbReference>
<evidence type="ECO:0000256" key="23">
    <source>
        <dbReference type="PROSITE-ProRule" id="PRU00035"/>
    </source>
</evidence>
<keyword evidence="10" id="KW-0833">Ubl conjugation pathway</keyword>
<dbReference type="InterPro" id="IPR011011">
    <property type="entry name" value="Znf_FYVE_PHD"/>
</dbReference>
<evidence type="ECO:0000259" key="26">
    <source>
        <dbReference type="PROSITE" id="PS50014"/>
    </source>
</evidence>
<dbReference type="SMART" id="SM00184">
    <property type="entry name" value="RING"/>
    <property type="match status" value="2"/>
</dbReference>
<dbReference type="FunFam" id="3.30.40.10:FF:000123">
    <property type="entry name" value="E3 ubiquitin-protein ligase TRIM33"/>
    <property type="match status" value="1"/>
</dbReference>
<dbReference type="InterPro" id="IPR019787">
    <property type="entry name" value="Znf_PHD-finger"/>
</dbReference>
<evidence type="ECO:0000256" key="18">
    <source>
        <dbReference type="ARBA" id="ARBA00073067"/>
    </source>
</evidence>
<dbReference type="FunFam" id="3.30.160.60:FF:000074">
    <property type="entry name" value="Tripartite motif containing 66"/>
    <property type="match status" value="1"/>
</dbReference>
<evidence type="ECO:0000256" key="2">
    <source>
        <dbReference type="ARBA" id="ARBA00004123"/>
    </source>
</evidence>
<dbReference type="Pfam" id="PF00628">
    <property type="entry name" value="PHD"/>
    <property type="match status" value="1"/>
</dbReference>
<dbReference type="Gene3D" id="1.20.920.10">
    <property type="entry name" value="Bromodomain-like"/>
    <property type="match status" value="1"/>
</dbReference>
<evidence type="ECO:0000256" key="4">
    <source>
        <dbReference type="ARBA" id="ARBA00012483"/>
    </source>
</evidence>
<evidence type="ECO:0000256" key="19">
    <source>
        <dbReference type="ARBA" id="ARBA00075989"/>
    </source>
</evidence>
<evidence type="ECO:0000256" key="20">
    <source>
        <dbReference type="ARBA" id="ARBA00076817"/>
    </source>
</evidence>
<evidence type="ECO:0000256" key="6">
    <source>
        <dbReference type="ARBA" id="ARBA00022679"/>
    </source>
</evidence>
<dbReference type="SUPFAM" id="SSF57850">
    <property type="entry name" value="RING/U-box"/>
    <property type="match status" value="1"/>
</dbReference>
<dbReference type="SUPFAM" id="SSF47370">
    <property type="entry name" value="Bromodomain"/>
    <property type="match status" value="1"/>
</dbReference>
<feature type="domain" description="RING-type" evidence="28">
    <location>
        <begin position="115"/>
        <end position="175"/>
    </location>
</feature>
<dbReference type="SMART" id="SM00249">
    <property type="entry name" value="PHD"/>
    <property type="match status" value="1"/>
</dbReference>
<dbReference type="PRINTS" id="PR00503">
    <property type="entry name" value="BROMODOMAIN"/>
</dbReference>
<evidence type="ECO:0000256" key="14">
    <source>
        <dbReference type="ARBA" id="ARBA00023117"/>
    </source>
</evidence>
<evidence type="ECO:0000256" key="12">
    <source>
        <dbReference type="ARBA" id="ARBA00023015"/>
    </source>
</evidence>
<dbReference type="FunFam" id="3.30.40.10:FF:000246">
    <property type="entry name" value="E3 ubiquitin-protein ligase TRIM33 isoform X2"/>
    <property type="match status" value="1"/>
</dbReference>
<dbReference type="PROSITE" id="PS00633">
    <property type="entry name" value="BROMODOMAIN_1"/>
    <property type="match status" value="1"/>
</dbReference>
<dbReference type="PROSITE" id="PS50016">
    <property type="entry name" value="ZF_PHD_2"/>
    <property type="match status" value="1"/>
</dbReference>
<dbReference type="InterPro" id="IPR017907">
    <property type="entry name" value="Znf_RING_CS"/>
</dbReference>
<dbReference type="Proteomes" id="UP000005207">
    <property type="component" value="Linkage group LG20"/>
</dbReference>
<dbReference type="InterPro" id="IPR003649">
    <property type="entry name" value="Bbox_C"/>
</dbReference>
<feature type="compositionally biased region" description="Low complexity" evidence="25">
    <location>
        <begin position="697"/>
        <end position="710"/>
    </location>
</feature>
<reference evidence="30" key="3">
    <citation type="submission" date="2025-09" db="UniProtKB">
        <authorList>
            <consortium name="Ensembl"/>
        </authorList>
    </citation>
    <scope>IDENTIFICATION</scope>
</reference>
<dbReference type="InterPro" id="IPR001965">
    <property type="entry name" value="Znf_PHD"/>
</dbReference>
<feature type="compositionally biased region" description="Low complexity" evidence="25">
    <location>
        <begin position="513"/>
        <end position="538"/>
    </location>
</feature>
<dbReference type="GO" id="GO:0061630">
    <property type="term" value="F:ubiquitin protein ligase activity"/>
    <property type="evidence" value="ECO:0007669"/>
    <property type="project" value="UniProtKB-EC"/>
</dbReference>
<dbReference type="Ensembl" id="ENSONIT00000047962.1">
    <property type="protein sequence ID" value="ENSONIP00000052088.1"/>
    <property type="gene ID" value="ENSONIG00000009236.2"/>
</dbReference>
<feature type="compositionally biased region" description="Polar residues" evidence="25">
    <location>
        <begin position="622"/>
        <end position="633"/>
    </location>
</feature>
<evidence type="ECO:0000256" key="17">
    <source>
        <dbReference type="ARBA" id="ARBA00023242"/>
    </source>
</evidence>
<evidence type="ECO:0000259" key="29">
    <source>
        <dbReference type="PROSITE" id="PS50119"/>
    </source>
</evidence>
<feature type="domain" description="PHD-type" evidence="27">
    <location>
        <begin position="822"/>
        <end position="869"/>
    </location>
</feature>
<dbReference type="PROSITE" id="PS01359">
    <property type="entry name" value="ZF_PHD_1"/>
    <property type="match status" value="1"/>
</dbReference>
<name>A0A669CUN4_ORENI</name>
<evidence type="ECO:0000256" key="7">
    <source>
        <dbReference type="ARBA" id="ARBA00022723"/>
    </source>
</evidence>
<feature type="compositionally biased region" description="Polar residues" evidence="25">
    <location>
        <begin position="730"/>
        <end position="739"/>
    </location>
</feature>
<accession>A0A669CUN4</accession>
<evidence type="ECO:0000256" key="1">
    <source>
        <dbReference type="ARBA" id="ARBA00000900"/>
    </source>
</evidence>
<keyword evidence="16" id="KW-0804">Transcription</keyword>
<feature type="compositionally biased region" description="Polar residues" evidence="25">
    <location>
        <begin position="787"/>
        <end position="799"/>
    </location>
</feature>
<dbReference type="SUPFAM" id="SSF57845">
    <property type="entry name" value="B-box zinc-binding domain"/>
    <property type="match status" value="1"/>
</dbReference>
<feature type="domain" description="B box-type" evidence="29">
    <location>
        <begin position="261"/>
        <end position="302"/>
    </location>
</feature>
<evidence type="ECO:0000256" key="13">
    <source>
        <dbReference type="ARBA" id="ARBA00023054"/>
    </source>
</evidence>
<dbReference type="SMART" id="SM00502">
    <property type="entry name" value="BBC"/>
    <property type="match status" value="1"/>
</dbReference>
<dbReference type="PROSITE" id="PS50089">
    <property type="entry name" value="ZF_RING_2"/>
    <property type="match status" value="1"/>
</dbReference>
<dbReference type="GO" id="GO:0000785">
    <property type="term" value="C:chromatin"/>
    <property type="evidence" value="ECO:0007669"/>
    <property type="project" value="TreeGrafter"/>
</dbReference>
<feature type="coiled-coil region" evidence="24">
    <location>
        <begin position="331"/>
        <end position="380"/>
    </location>
</feature>
<feature type="compositionally biased region" description="Polar residues" evidence="25">
    <location>
        <begin position="13"/>
        <end position="24"/>
    </location>
</feature>
<keyword evidence="12" id="KW-0805">Transcription regulation</keyword>
<organism evidence="30 31">
    <name type="scientific">Oreochromis niloticus</name>
    <name type="common">Nile tilapia</name>
    <name type="synonym">Tilapia nilotica</name>
    <dbReference type="NCBI Taxonomy" id="8128"/>
    <lineage>
        <taxon>Eukaryota</taxon>
        <taxon>Metazoa</taxon>
        <taxon>Chordata</taxon>
        <taxon>Craniata</taxon>
        <taxon>Vertebrata</taxon>
        <taxon>Euteleostomi</taxon>
        <taxon>Actinopterygii</taxon>
        <taxon>Neopterygii</taxon>
        <taxon>Teleostei</taxon>
        <taxon>Neoteleostei</taxon>
        <taxon>Acanthomorphata</taxon>
        <taxon>Ovalentaria</taxon>
        <taxon>Cichlomorphae</taxon>
        <taxon>Cichliformes</taxon>
        <taxon>Cichlidae</taxon>
        <taxon>African cichlids</taxon>
        <taxon>Pseudocrenilabrinae</taxon>
        <taxon>Oreochromini</taxon>
        <taxon>Oreochromis</taxon>
    </lineage>
</organism>
<feature type="domain" description="Bromo" evidence="26">
    <location>
        <begin position="897"/>
        <end position="977"/>
    </location>
</feature>
<evidence type="ECO:0000256" key="9">
    <source>
        <dbReference type="ARBA" id="ARBA00022771"/>
    </source>
</evidence>
<dbReference type="InterPro" id="IPR018359">
    <property type="entry name" value="Bromodomain_CS"/>
</dbReference>
<feature type="region of interest" description="Disordered" evidence="25">
    <location>
        <begin position="694"/>
        <end position="747"/>
    </location>
</feature>
<feature type="region of interest" description="Disordered" evidence="25">
    <location>
        <begin position="781"/>
        <end position="819"/>
    </location>
</feature>
<dbReference type="AlphaFoldDB" id="A0A669CUN4"/>
<evidence type="ECO:0000313" key="30">
    <source>
        <dbReference type="Ensembl" id="ENSONIP00000052088.1"/>
    </source>
</evidence>
<dbReference type="EC" id="2.3.2.27" evidence="4"/>
<dbReference type="Pfam" id="PF00439">
    <property type="entry name" value="Bromodomain"/>
    <property type="match status" value="1"/>
</dbReference>
<protein>
    <recommendedName>
        <fullName evidence="18">E3 ubiquitin-protein ligase TRIM33</fullName>
        <ecNumber evidence="4">2.3.2.27</ecNumber>
    </recommendedName>
    <alternativeName>
        <fullName evidence="19">RING-type E3 ubiquitin transferase TRIM33</fullName>
    </alternativeName>
    <alternativeName>
        <fullName evidence="21">Transcription intermediary factor 1-gamma</fullName>
    </alternativeName>
    <alternativeName>
        <fullName evidence="20">Tripartite motif-containing protein 33</fullName>
    </alternativeName>
</protein>
<evidence type="ECO:0000256" key="25">
    <source>
        <dbReference type="SAM" id="MobiDB-lite"/>
    </source>
</evidence>
<evidence type="ECO:0000256" key="5">
    <source>
        <dbReference type="ARBA" id="ARBA00022491"/>
    </source>
</evidence>
<keyword evidence="9 22" id="KW-0863">Zinc-finger</keyword>
<keyword evidence="31" id="KW-1185">Reference proteome</keyword>
<dbReference type="SUPFAM" id="SSF57903">
    <property type="entry name" value="FYVE/PHD zinc finger"/>
    <property type="match status" value="1"/>
</dbReference>
<dbReference type="CDD" id="cd16766">
    <property type="entry name" value="RING-HC_TIF1gamma"/>
    <property type="match status" value="1"/>
</dbReference>
<dbReference type="GeneTree" id="ENSGT00940000156361"/>
<evidence type="ECO:0000256" key="24">
    <source>
        <dbReference type="SAM" id="Coils"/>
    </source>
</evidence>
<feature type="compositionally biased region" description="Low complexity" evidence="25">
    <location>
        <begin position="593"/>
        <end position="606"/>
    </location>
</feature>
<proteinExistence type="predicted"/>
<evidence type="ECO:0000256" key="3">
    <source>
        <dbReference type="ARBA" id="ARBA00004906"/>
    </source>
</evidence>
<evidence type="ECO:0000256" key="15">
    <source>
        <dbReference type="ARBA" id="ARBA00023125"/>
    </source>
</evidence>
<comment type="subcellular location">
    <subcellularLocation>
        <location evidence="2">Nucleus</location>
    </subcellularLocation>
</comment>
<feature type="compositionally biased region" description="Basic and acidic residues" evidence="25">
    <location>
        <begin position="1052"/>
        <end position="1061"/>
    </location>
</feature>
<keyword evidence="17" id="KW-0539">Nucleus</keyword>
<evidence type="ECO:0000259" key="28">
    <source>
        <dbReference type="PROSITE" id="PS50089"/>
    </source>
</evidence>
<dbReference type="Pfam" id="PF00643">
    <property type="entry name" value="zf-B_box"/>
    <property type="match status" value="1"/>
</dbReference>
<dbReference type="InterPro" id="IPR000315">
    <property type="entry name" value="Znf_B-box"/>
</dbReference>
<evidence type="ECO:0000256" key="21">
    <source>
        <dbReference type="ARBA" id="ARBA00082557"/>
    </source>
</evidence>
<dbReference type="PROSITE" id="PS50014">
    <property type="entry name" value="BROMODOMAIN_2"/>
    <property type="match status" value="1"/>
</dbReference>
<dbReference type="InterPro" id="IPR001841">
    <property type="entry name" value="Znf_RING"/>
</dbReference>
<comment type="pathway">
    <text evidence="3">Protein modification; protein ubiquitination.</text>
</comment>
<evidence type="ECO:0000313" key="31">
    <source>
        <dbReference type="Proteomes" id="UP000005207"/>
    </source>
</evidence>
<evidence type="ECO:0000256" key="16">
    <source>
        <dbReference type="ARBA" id="ARBA00023163"/>
    </source>
</evidence>
<reference evidence="31" key="1">
    <citation type="submission" date="2012-01" db="EMBL/GenBank/DDBJ databases">
        <title>The Genome Sequence of Oreochromis niloticus (Nile Tilapia).</title>
        <authorList>
            <consortium name="Broad Institute Genome Assembly Team"/>
            <consortium name="Broad Institute Sequencing Platform"/>
            <person name="Di Palma F."/>
            <person name="Johnson J."/>
            <person name="Lander E.S."/>
            <person name="Lindblad-Toh K."/>
        </authorList>
    </citation>
    <scope>NUCLEOTIDE SEQUENCE [LARGE SCALE GENOMIC DNA]</scope>
</reference>
<dbReference type="Gene3D" id="3.30.40.10">
    <property type="entry name" value="Zinc/RING finger domain, C3HC4 (zinc finger)"/>
    <property type="match status" value="2"/>
</dbReference>
<feature type="compositionally biased region" description="Polar residues" evidence="25">
    <location>
        <begin position="60"/>
        <end position="74"/>
    </location>
</feature>
<keyword evidence="14 23" id="KW-0103">Bromodomain</keyword>
<dbReference type="GO" id="GO:0005634">
    <property type="term" value="C:nucleus"/>
    <property type="evidence" value="ECO:0007669"/>
    <property type="project" value="UniProtKB-SubCell"/>
</dbReference>
<dbReference type="PROSITE" id="PS00518">
    <property type="entry name" value="ZF_RING_1"/>
    <property type="match status" value="1"/>
</dbReference>
<dbReference type="GO" id="GO:0008270">
    <property type="term" value="F:zinc ion binding"/>
    <property type="evidence" value="ECO:0007669"/>
    <property type="project" value="UniProtKB-KW"/>
</dbReference>
<feature type="region of interest" description="Disordered" evidence="25">
    <location>
        <begin position="1013"/>
        <end position="1061"/>
    </location>
</feature>
<dbReference type="InterPro" id="IPR019786">
    <property type="entry name" value="Zinc_finger_PHD-type_CS"/>
</dbReference>
<evidence type="ECO:0000256" key="11">
    <source>
        <dbReference type="ARBA" id="ARBA00022833"/>
    </source>
</evidence>
<feature type="domain" description="B box-type" evidence="29">
    <location>
        <begin position="202"/>
        <end position="249"/>
    </location>
</feature>
<keyword evidence="11" id="KW-0862">Zinc</keyword>
<feature type="region of interest" description="Disordered" evidence="25">
    <location>
        <begin position="513"/>
        <end position="647"/>
    </location>
</feature>
<keyword evidence="7" id="KW-0479">Metal-binding</keyword>
<sequence length="1061" mass="117146">MADNKGEEDMETSAKSDSVPSLQDTEPPETKNDNAVIVIETNTKGDEESDGAAGAGGETNGSASPAGTSSTNAEPTAAEAVGDAPVGGLAAEMSPPPAASAATPVSTPINLLDTCAVCKQSLQSRDCEPKLLPCLHSFCLKCIPQPDRQISVQVPGPHGQTDTHIVNVMRCSVCHQDYKQSDIIDNYFVKDTTEATSTSDEKAAQVCTSCEDNAGTIGFCVECGEWLCKTCVEAHQRVKITKDHKIRTKEDADASVSTSGQRPVFCPIHKQEPLKLFCETCDTLTCRDCQLLEHKEHRYQFLEEAFQNHKSIIETTMAKLQEKKNFVHYSVSQVQSRLKELNETHRKVEHEIKIAVFTLINEINKKGKSLLQQLESVTKERSMRLVSQHKDTTQLAQQIHHVLNFCHWAITTGSSTALLYSKRLILYQLRQLFKVRLEPAPQANGVVRFFCDPTFWAKNVVNLGNLVIEKPPSPAQPPGTVMVGGPPISPVQGHPSKHPGQINLAQLRLQHMQQAAYAHQKQQQQQQQQQHQQQIQQQMRIPPRLISMQQIPRGPGGMNGGPGPPLYPSSHHMRLPGPSPGRMPTSQPRHNGQQYPPMMQPQLQRQHSNPGHAGPFPVASLHNANPTSPTSASMAGAHAHRSPVNPAMGSIELIPSVTNPENLPCVPEIPPIQKEVIVDVLFLVSFMSAGVPNFHTPARPSSNSSAGSRGSRNKGFTSQVTVKQEPGTDDSYSCPASSLKTERGKDAERSACMMISPENSPHPVLGAVSAGQDALEALGERIKTEPQSETPCSGLSDSSTTKRSEASTGTGNLEGKEDDPNEDWCAVCINGGDLLCCDRCPKVFHMKCHVPTIKIVPKGDFLCTFCRSITNPEIEYCDESRKGKGEQDLSAEDQRKCERLLLYIFCHELSVGFREPVPSSVPNYYKIIKQPMDLKKVKKKLQLRNSQYYQSVQEFVSDIRLVFKNCAKYNEMSRIIQVYDEEKQINTQVGSEMAISGKAVSLYFEEKLQEIFPGQSFPETAEPESPQEKEKEDDNTDDSEDDFIQPRRKRLKTDEKVVHIK</sequence>
<dbReference type="GO" id="GO:0003677">
    <property type="term" value="F:DNA binding"/>
    <property type="evidence" value="ECO:0007669"/>
    <property type="project" value="UniProtKB-KW"/>
</dbReference>
<gene>
    <name evidence="30" type="primary">TRIM33</name>
    <name evidence="30" type="synonym">trim33</name>
</gene>
<keyword evidence="8" id="KW-0677">Repeat</keyword>
<keyword evidence="13 24" id="KW-0175">Coiled coil</keyword>
<keyword evidence="5" id="KW-0678">Repressor</keyword>
<keyword evidence="15" id="KW-0238">DNA-binding</keyword>
<keyword evidence="6" id="KW-0808">Transferase</keyword>
<evidence type="ECO:0000256" key="8">
    <source>
        <dbReference type="ARBA" id="ARBA00022737"/>
    </source>
</evidence>
<evidence type="ECO:0000259" key="27">
    <source>
        <dbReference type="PROSITE" id="PS50016"/>
    </source>
</evidence>
<evidence type="ECO:0000256" key="22">
    <source>
        <dbReference type="PROSITE-ProRule" id="PRU00024"/>
    </source>
</evidence>
<feature type="compositionally biased region" description="Acidic residues" evidence="25">
    <location>
        <begin position="1033"/>
        <end position="1043"/>
    </location>
</feature>
<dbReference type="InterPro" id="IPR001487">
    <property type="entry name" value="Bromodomain"/>
</dbReference>
<dbReference type="InterPro" id="IPR013083">
    <property type="entry name" value="Znf_RING/FYVE/PHD"/>
</dbReference>